<accession>A0A1E3W7T8</accession>
<comment type="caution">
    <text evidence="2">The sequence shown here is derived from an EMBL/GenBank/DDBJ whole genome shotgun (WGS) entry which is preliminary data.</text>
</comment>
<dbReference type="CDD" id="cd07821">
    <property type="entry name" value="PYR_PYL_RCAR_like"/>
    <property type="match status" value="1"/>
</dbReference>
<feature type="chain" id="PRO_5009139215" description="MxaD protein" evidence="1">
    <location>
        <begin position="24"/>
        <end position="185"/>
    </location>
</feature>
<dbReference type="AlphaFoldDB" id="A0A1E3W7T8"/>
<dbReference type="InterPro" id="IPR023393">
    <property type="entry name" value="START-like_dom_sf"/>
</dbReference>
<dbReference type="EMBL" id="LPWF01000003">
    <property type="protein sequence ID" value="ODS01884.1"/>
    <property type="molecule type" value="Genomic_DNA"/>
</dbReference>
<protein>
    <recommendedName>
        <fullName evidence="4">MxaD protein</fullName>
    </recommendedName>
</protein>
<organism evidence="2 3">
    <name type="scientific">Methyloceanibacter superfactus</name>
    <dbReference type="NCBI Taxonomy" id="1774969"/>
    <lineage>
        <taxon>Bacteria</taxon>
        <taxon>Pseudomonadati</taxon>
        <taxon>Pseudomonadota</taxon>
        <taxon>Alphaproteobacteria</taxon>
        <taxon>Hyphomicrobiales</taxon>
        <taxon>Hyphomicrobiaceae</taxon>
        <taxon>Methyloceanibacter</taxon>
    </lineage>
</organism>
<dbReference type="PANTHER" id="PTHR39332:SF7">
    <property type="entry name" value="SRPBCC FAMILY PROTEIN"/>
    <property type="match status" value="1"/>
</dbReference>
<dbReference type="RefSeq" id="WP_069440445.1">
    <property type="nucleotide sequence ID" value="NZ_LPWF01000003.1"/>
</dbReference>
<sequence>MHGIKLTLIAVTATFAWSAAAEAIEVKKRREAPGKPAEVWAVVGDFCAIKDWHPAVVECEQIEEGGDTYRLLTLGDGGKIKEKLTASDDTSYSYEIVEGPLPVKNYTATLEVGEDDEDDRVEIEWEAEFDADGVEDAEAEKIIVGIFNDGVSGIKTAAIEAYDKREAAAGNPVMKGREDIDKDKN</sequence>
<evidence type="ECO:0008006" key="4">
    <source>
        <dbReference type="Google" id="ProtNLM"/>
    </source>
</evidence>
<keyword evidence="1" id="KW-0732">Signal</keyword>
<dbReference type="SUPFAM" id="SSF55961">
    <property type="entry name" value="Bet v1-like"/>
    <property type="match status" value="1"/>
</dbReference>
<dbReference type="Pfam" id="PF10604">
    <property type="entry name" value="Polyketide_cyc2"/>
    <property type="match status" value="1"/>
</dbReference>
<name>A0A1E3W7T8_9HYPH</name>
<dbReference type="OrthoDB" id="1364128at2"/>
<dbReference type="InterPro" id="IPR019587">
    <property type="entry name" value="Polyketide_cyclase/dehydratase"/>
</dbReference>
<dbReference type="STRING" id="1774969.AUC69_04590"/>
<evidence type="ECO:0000313" key="3">
    <source>
        <dbReference type="Proteomes" id="UP000094472"/>
    </source>
</evidence>
<gene>
    <name evidence="2" type="ORF">AUC69_04590</name>
</gene>
<keyword evidence="3" id="KW-1185">Reference proteome</keyword>
<proteinExistence type="predicted"/>
<reference evidence="2 3" key="1">
    <citation type="journal article" date="2016" name="Environ. Microbiol.">
        <title>New Methyloceanibacter diversity from North Sea sediments includes methanotroph containing solely the soluble methane monooxygenase.</title>
        <authorList>
            <person name="Vekeman B."/>
            <person name="Kerckhof F.M."/>
            <person name="Cremers G."/>
            <person name="de Vos P."/>
            <person name="Vandamme P."/>
            <person name="Boon N."/>
            <person name="Op den Camp H.J."/>
            <person name="Heylen K."/>
        </authorList>
    </citation>
    <scope>NUCLEOTIDE SEQUENCE [LARGE SCALE GENOMIC DNA]</scope>
    <source>
        <strain evidence="2 3">R-67175</strain>
    </source>
</reference>
<feature type="signal peptide" evidence="1">
    <location>
        <begin position="1"/>
        <end position="23"/>
    </location>
</feature>
<dbReference type="PANTHER" id="PTHR39332">
    <property type="entry name" value="BLL4707 PROTEIN"/>
    <property type="match status" value="1"/>
</dbReference>
<evidence type="ECO:0000256" key="1">
    <source>
        <dbReference type="SAM" id="SignalP"/>
    </source>
</evidence>
<dbReference type="Gene3D" id="3.30.530.20">
    <property type="match status" value="1"/>
</dbReference>
<dbReference type="Proteomes" id="UP000094472">
    <property type="component" value="Unassembled WGS sequence"/>
</dbReference>
<evidence type="ECO:0000313" key="2">
    <source>
        <dbReference type="EMBL" id="ODS01884.1"/>
    </source>
</evidence>